<proteinExistence type="predicted"/>
<evidence type="ECO:0000313" key="2">
    <source>
        <dbReference type="EMBL" id="OGG60447.1"/>
    </source>
</evidence>
<dbReference type="AlphaFoldDB" id="A0A1F6DGJ5"/>
<comment type="caution">
    <text evidence="2">The sequence shown here is derived from an EMBL/GenBank/DDBJ whole genome shotgun (WGS) entry which is preliminary data.</text>
</comment>
<feature type="signal peptide" evidence="1">
    <location>
        <begin position="1"/>
        <end position="21"/>
    </location>
</feature>
<keyword evidence="1" id="KW-0732">Signal</keyword>
<reference evidence="2 3" key="1">
    <citation type="journal article" date="2016" name="Nat. Commun.">
        <title>Thousands of microbial genomes shed light on interconnected biogeochemical processes in an aquifer system.</title>
        <authorList>
            <person name="Anantharaman K."/>
            <person name="Brown C.T."/>
            <person name="Hug L.A."/>
            <person name="Sharon I."/>
            <person name="Castelle C.J."/>
            <person name="Probst A.J."/>
            <person name="Thomas B.C."/>
            <person name="Singh A."/>
            <person name="Wilkins M.J."/>
            <person name="Karaoz U."/>
            <person name="Brodie E.L."/>
            <person name="Williams K.H."/>
            <person name="Hubbard S.S."/>
            <person name="Banfield J.F."/>
        </authorList>
    </citation>
    <scope>NUCLEOTIDE SEQUENCE [LARGE SCALE GENOMIC DNA]</scope>
</reference>
<dbReference type="Proteomes" id="UP000176377">
    <property type="component" value="Unassembled WGS sequence"/>
</dbReference>
<accession>A0A1F6DGJ5</accession>
<organism evidence="2 3">
    <name type="scientific">Candidatus Kaiserbacteria bacterium RIFCSPHIGHO2_01_FULL_56_24</name>
    <dbReference type="NCBI Taxonomy" id="1798487"/>
    <lineage>
        <taxon>Bacteria</taxon>
        <taxon>Candidatus Kaiseribacteriota</taxon>
    </lineage>
</organism>
<feature type="chain" id="PRO_5009523842" evidence="1">
    <location>
        <begin position="22"/>
        <end position="245"/>
    </location>
</feature>
<evidence type="ECO:0000313" key="3">
    <source>
        <dbReference type="Proteomes" id="UP000176377"/>
    </source>
</evidence>
<evidence type="ECO:0000256" key="1">
    <source>
        <dbReference type="SAM" id="SignalP"/>
    </source>
</evidence>
<gene>
    <name evidence="2" type="ORF">A2765_01270</name>
</gene>
<protein>
    <submittedName>
        <fullName evidence="2">Uncharacterized protein</fullName>
    </submittedName>
</protein>
<name>A0A1F6DGJ5_9BACT</name>
<dbReference type="EMBL" id="MFLA01000009">
    <property type="protein sequence ID" value="OGG60447.1"/>
    <property type="molecule type" value="Genomic_DNA"/>
</dbReference>
<sequence length="245" mass="27396">MKHNFSLILFGSIFLTFFSFASVSSAPSTPEQILERMPEQCKERMDAMFNEEITLYRAAQFGSSEPSVLKTTAANTSDLVPYLVQNYHALDCRLHLICDAIGTSQNQSKAASMVLSHRPLGCARLFAARGRWWSADRRGQTFRVAPIAECAFGSVDAPSYTLSPTEFLSEQNCDAVAEEILSEERSMLRLITMQDAAERGTRRIVPVFQNILLDIRQSFLVPLRGMVDLFGSVIHPIPCLLQHCN</sequence>